<protein>
    <submittedName>
        <fullName evidence="3">Uncharacterized protein</fullName>
    </submittedName>
</protein>
<accession>A0A914RSC3</accession>
<dbReference type="AlphaFoldDB" id="A0A914RSC3"/>
<keyword evidence="1" id="KW-1133">Transmembrane helix</keyword>
<keyword evidence="2" id="KW-1185">Reference proteome</keyword>
<feature type="transmembrane region" description="Helical" evidence="1">
    <location>
        <begin position="37"/>
        <end position="60"/>
    </location>
</feature>
<proteinExistence type="predicted"/>
<sequence length="85" mass="9518">MKFSTINKASIKLCLFSNISVECGARSSCANAYCYRLISAILLQLTIVANPIEVVILLYILNKRSIIELCSLLLFIAFFTVVRIK</sequence>
<reference evidence="3" key="1">
    <citation type="submission" date="2022-11" db="UniProtKB">
        <authorList>
            <consortium name="WormBaseParasite"/>
        </authorList>
    </citation>
    <scope>IDENTIFICATION</scope>
</reference>
<organism evidence="2 3">
    <name type="scientific">Parascaris equorum</name>
    <name type="common">Equine roundworm</name>
    <dbReference type="NCBI Taxonomy" id="6256"/>
    <lineage>
        <taxon>Eukaryota</taxon>
        <taxon>Metazoa</taxon>
        <taxon>Ecdysozoa</taxon>
        <taxon>Nematoda</taxon>
        <taxon>Chromadorea</taxon>
        <taxon>Rhabditida</taxon>
        <taxon>Spirurina</taxon>
        <taxon>Ascaridomorpha</taxon>
        <taxon>Ascaridoidea</taxon>
        <taxon>Ascarididae</taxon>
        <taxon>Parascaris</taxon>
    </lineage>
</organism>
<keyword evidence="1" id="KW-0472">Membrane</keyword>
<evidence type="ECO:0000256" key="1">
    <source>
        <dbReference type="SAM" id="Phobius"/>
    </source>
</evidence>
<evidence type="ECO:0000313" key="3">
    <source>
        <dbReference type="WBParaSite" id="PEQ_0000485901-mRNA-1"/>
    </source>
</evidence>
<dbReference type="WBParaSite" id="PEQ_0000485901-mRNA-1">
    <property type="protein sequence ID" value="PEQ_0000485901-mRNA-1"/>
    <property type="gene ID" value="PEQ_0000485901"/>
</dbReference>
<keyword evidence="1" id="KW-0812">Transmembrane</keyword>
<dbReference type="Proteomes" id="UP000887564">
    <property type="component" value="Unplaced"/>
</dbReference>
<name>A0A914RSC3_PAREQ</name>
<evidence type="ECO:0000313" key="2">
    <source>
        <dbReference type="Proteomes" id="UP000887564"/>
    </source>
</evidence>
<feature type="transmembrane region" description="Helical" evidence="1">
    <location>
        <begin position="66"/>
        <end position="84"/>
    </location>
</feature>